<evidence type="ECO:0000256" key="1">
    <source>
        <dbReference type="SAM" id="Phobius"/>
    </source>
</evidence>
<dbReference type="Proteomes" id="UP000467305">
    <property type="component" value="Unassembled WGS sequence"/>
</dbReference>
<feature type="transmembrane region" description="Helical" evidence="1">
    <location>
        <begin position="48"/>
        <end position="66"/>
    </location>
</feature>
<evidence type="ECO:0000313" key="3">
    <source>
        <dbReference type="Proteomes" id="UP000467305"/>
    </source>
</evidence>
<dbReference type="EMBL" id="WAAU01000037">
    <property type="protein sequence ID" value="KAB1153182.1"/>
    <property type="molecule type" value="Genomic_DNA"/>
</dbReference>
<reference evidence="2 3" key="1">
    <citation type="submission" date="2019-09" db="EMBL/GenBank/DDBJ databases">
        <authorList>
            <person name="Cao W.R."/>
        </authorList>
    </citation>
    <scope>NUCLEOTIDE SEQUENCE [LARGE SCALE GENOMIC DNA]</scope>
    <source>
        <strain evidence="3">a4</strain>
    </source>
</reference>
<sequence>MSKKDIREILKEDVEKRSELSANHRLRFQQRLMEELHEKPSKKKSYQWLYVAASIVVLLGLGIKFYPIGGGEIVEPTIIDKSNSIDNQISLGNVSPELKTLETYYVNTINYELSQLELTEDNKELFDGYITKIGELTKEYKSLTEELNKKGVNDDTINALIGNLQLRLQLLKRMRKQLKEFKNPTQNDIQTI</sequence>
<dbReference type="AlphaFoldDB" id="A0A7J5A6I8"/>
<organism evidence="2 3">
    <name type="scientific">Tenacibaculum aiptasiae</name>
    <dbReference type="NCBI Taxonomy" id="426481"/>
    <lineage>
        <taxon>Bacteria</taxon>
        <taxon>Pseudomonadati</taxon>
        <taxon>Bacteroidota</taxon>
        <taxon>Flavobacteriia</taxon>
        <taxon>Flavobacteriales</taxon>
        <taxon>Flavobacteriaceae</taxon>
        <taxon>Tenacibaculum</taxon>
    </lineage>
</organism>
<protein>
    <recommendedName>
        <fullName evidence="4">DUF4179 domain-containing protein</fullName>
    </recommendedName>
</protein>
<dbReference type="OrthoDB" id="1441018at2"/>
<name>A0A7J5A6I8_9FLAO</name>
<comment type="caution">
    <text evidence="2">The sequence shown here is derived from an EMBL/GenBank/DDBJ whole genome shotgun (WGS) entry which is preliminary data.</text>
</comment>
<keyword evidence="3" id="KW-1185">Reference proteome</keyword>
<keyword evidence="1" id="KW-1133">Transmembrane helix</keyword>
<keyword evidence="1" id="KW-0812">Transmembrane</keyword>
<proteinExistence type="predicted"/>
<gene>
    <name evidence="2" type="ORF">F7018_17700</name>
</gene>
<keyword evidence="1" id="KW-0472">Membrane</keyword>
<dbReference type="RefSeq" id="WP_150901437.1">
    <property type="nucleotide sequence ID" value="NZ_WAAU01000037.1"/>
</dbReference>
<evidence type="ECO:0008006" key="4">
    <source>
        <dbReference type="Google" id="ProtNLM"/>
    </source>
</evidence>
<evidence type="ECO:0000313" key="2">
    <source>
        <dbReference type="EMBL" id="KAB1153182.1"/>
    </source>
</evidence>
<accession>A0A7J5A6I8</accession>